<dbReference type="InterPro" id="IPR032466">
    <property type="entry name" value="Metal_Hydrolase"/>
</dbReference>
<proteinExistence type="predicted"/>
<dbReference type="Gene3D" id="2.30.40.10">
    <property type="entry name" value="Urease, subunit C, domain 1"/>
    <property type="match status" value="1"/>
</dbReference>
<reference evidence="2 3" key="1">
    <citation type="submission" date="2024-09" db="EMBL/GenBank/DDBJ databases">
        <authorList>
            <person name="Sun Q."/>
            <person name="Mori K."/>
        </authorList>
    </citation>
    <scope>NUCLEOTIDE SEQUENCE [LARGE SCALE GENOMIC DNA]</scope>
    <source>
        <strain evidence="2 3">CICC 10874</strain>
    </source>
</reference>
<evidence type="ECO:0000313" key="3">
    <source>
        <dbReference type="Proteomes" id="UP001589793"/>
    </source>
</evidence>
<comment type="caution">
    <text evidence="2">The sequence shown here is derived from an EMBL/GenBank/DDBJ whole genome shotgun (WGS) entry which is preliminary data.</text>
</comment>
<name>A0ABV6R9C3_9MICO</name>
<dbReference type="Proteomes" id="UP001589793">
    <property type="component" value="Unassembled WGS sequence"/>
</dbReference>
<dbReference type="InterPro" id="IPR052349">
    <property type="entry name" value="Metallo-hydrolase_Enzymes"/>
</dbReference>
<gene>
    <name evidence="2" type="ORF">ACFFF6_06370</name>
</gene>
<dbReference type="PANTHER" id="PTHR32027">
    <property type="entry name" value="CYTOSINE DEAMINASE"/>
    <property type="match status" value="1"/>
</dbReference>
<evidence type="ECO:0000259" key="1">
    <source>
        <dbReference type="Pfam" id="PF07969"/>
    </source>
</evidence>
<dbReference type="EMBL" id="JBHLSV010000005">
    <property type="protein sequence ID" value="MFC0673577.1"/>
    <property type="molecule type" value="Genomic_DNA"/>
</dbReference>
<dbReference type="CDD" id="cd01293">
    <property type="entry name" value="Bact_CD"/>
    <property type="match status" value="1"/>
</dbReference>
<protein>
    <submittedName>
        <fullName evidence="2">Amidohydrolase family protein</fullName>
    </submittedName>
</protein>
<organism evidence="2 3">
    <name type="scientific">Brachybacterium hainanense</name>
    <dbReference type="NCBI Taxonomy" id="1541174"/>
    <lineage>
        <taxon>Bacteria</taxon>
        <taxon>Bacillati</taxon>
        <taxon>Actinomycetota</taxon>
        <taxon>Actinomycetes</taxon>
        <taxon>Micrococcales</taxon>
        <taxon>Dermabacteraceae</taxon>
        <taxon>Brachybacterium</taxon>
    </lineage>
</organism>
<dbReference type="Pfam" id="PF07969">
    <property type="entry name" value="Amidohydro_3"/>
    <property type="match status" value="1"/>
</dbReference>
<dbReference type="SUPFAM" id="SSF51556">
    <property type="entry name" value="Metallo-dependent hydrolases"/>
    <property type="match status" value="1"/>
</dbReference>
<evidence type="ECO:0000313" key="2">
    <source>
        <dbReference type="EMBL" id="MFC0673577.1"/>
    </source>
</evidence>
<feature type="domain" description="Amidohydrolase 3" evidence="1">
    <location>
        <begin position="51"/>
        <end position="396"/>
    </location>
</feature>
<dbReference type="InterPro" id="IPR011059">
    <property type="entry name" value="Metal-dep_hydrolase_composite"/>
</dbReference>
<accession>A0ABV6R9C3</accession>
<keyword evidence="3" id="KW-1185">Reference proteome</keyword>
<dbReference type="Gene3D" id="3.20.20.140">
    <property type="entry name" value="Metal-dependent hydrolases"/>
    <property type="match status" value="1"/>
</dbReference>
<sequence length="414" mass="44476">MNVPHPQDDADLLITGAHVRGHGPADVEVRDGRIRRISPAAAEPAPAAVPVLDGHGQVLLPAFVDAHSHLDKSLLGMPWYDRVPGRDLRRMVSDERELRLREDWDYVRQISRNLEVMIAAGTTRTRAFADVDLDAGIAGVEAMLEVKDRYAHAVEIQVIAFPQSGIHAHPGTEALLEQALERGADVLGGIDPSMLERDPVRNLDLLFAMAQRHGAGIDVHLHEPGPLGAFSAELIIERTLRDGMSGRVTISHPDFLGGVDHGRARDLIGRMAEAGIGLTTNVPSGGPLPPLQEMLAAGLLVGSGCDGALDSWGPLNRSDMLLKGYQMAGRYGLGTDAQLDTVYDVIATGGAALMGIEDHRIRVGAEADLVLMPGEVPVEPIVSLPRQRTVLRRGRIIARDGLMLPPGAAEPSRR</sequence>
<dbReference type="RefSeq" id="WP_376979242.1">
    <property type="nucleotide sequence ID" value="NZ_JBHLSV010000005.1"/>
</dbReference>
<dbReference type="InterPro" id="IPR013108">
    <property type="entry name" value="Amidohydro_3"/>
</dbReference>
<dbReference type="SUPFAM" id="SSF51338">
    <property type="entry name" value="Composite domain of metallo-dependent hydrolases"/>
    <property type="match status" value="1"/>
</dbReference>
<dbReference type="PANTHER" id="PTHR32027:SF9">
    <property type="entry name" value="BLL3847 PROTEIN"/>
    <property type="match status" value="1"/>
</dbReference>